<evidence type="ECO:0000313" key="2">
    <source>
        <dbReference type="Proteomes" id="UP000231195"/>
    </source>
</evidence>
<sequence length="358" mass="38840">FDTTKSWYTETIDATYDACNPSTHDRCGTKYFPEKAYIVLTLDNVYIFDAEENALWMKFNAAVSLMIYGSSSIDNSSVYMLNGRMYVGTRGGGVGALNIVDFLQDKRNYIYTSGTVWYEHQLGIGSRNSTSHVSVTGTYGIVNREINDVHAAVINGKTYVAVATDGGVSVINETDGTVKNFGSTGYSGGVISSSVFLVQDRLYLTQGGSTTQGQMYKIEIPSTDWTNGKALFTAGDVLIATNGYSSFWPQISNHINHANSLYVTEGTSSVDGTSNTVYFSTYSAQGSAPNGGAIILQEKQGDDTNGSLKFFTKDYISEEMVGDIRGMWPMYGTLGATIANNTYNIDDVSVKSSELTAK</sequence>
<dbReference type="AlphaFoldDB" id="A0A2M7X543"/>
<proteinExistence type="predicted"/>
<protein>
    <submittedName>
        <fullName evidence="1">Uncharacterized protein</fullName>
    </submittedName>
</protein>
<dbReference type="EMBL" id="PFWZ01000019">
    <property type="protein sequence ID" value="PJA41239.1"/>
    <property type="molecule type" value="Genomic_DNA"/>
</dbReference>
<organism evidence="1 2">
    <name type="scientific">candidate division WWE3 bacterium CG_4_9_14_3_um_filter_39_7</name>
    <dbReference type="NCBI Taxonomy" id="1975080"/>
    <lineage>
        <taxon>Bacteria</taxon>
        <taxon>Katanobacteria</taxon>
    </lineage>
</organism>
<feature type="non-terminal residue" evidence="1">
    <location>
        <position position="358"/>
    </location>
</feature>
<comment type="caution">
    <text evidence="1">The sequence shown here is derived from an EMBL/GenBank/DDBJ whole genome shotgun (WGS) entry which is preliminary data.</text>
</comment>
<gene>
    <name evidence="1" type="ORF">CO179_00305</name>
</gene>
<dbReference type="Proteomes" id="UP000231195">
    <property type="component" value="Unassembled WGS sequence"/>
</dbReference>
<accession>A0A2M7X543</accession>
<evidence type="ECO:0000313" key="1">
    <source>
        <dbReference type="EMBL" id="PJA41239.1"/>
    </source>
</evidence>
<reference evidence="2" key="1">
    <citation type="submission" date="2017-09" db="EMBL/GenBank/DDBJ databases">
        <title>Depth-based differentiation of microbial function through sediment-hosted aquifers and enrichment of novel symbionts in the deep terrestrial subsurface.</title>
        <authorList>
            <person name="Probst A.J."/>
            <person name="Ladd B."/>
            <person name="Jarett J.K."/>
            <person name="Geller-Mcgrath D.E."/>
            <person name="Sieber C.M.K."/>
            <person name="Emerson J.B."/>
            <person name="Anantharaman K."/>
            <person name="Thomas B.C."/>
            <person name="Malmstrom R."/>
            <person name="Stieglmeier M."/>
            <person name="Klingl A."/>
            <person name="Woyke T."/>
            <person name="Ryan C.M."/>
            <person name="Banfield J.F."/>
        </authorList>
    </citation>
    <scope>NUCLEOTIDE SEQUENCE [LARGE SCALE GENOMIC DNA]</scope>
</reference>
<name>A0A2M7X543_UNCKA</name>
<feature type="non-terminal residue" evidence="1">
    <location>
        <position position="1"/>
    </location>
</feature>